<proteinExistence type="inferred from homology"/>
<dbReference type="PANTHER" id="PTHR45825:SF11">
    <property type="entry name" value="ALPHA AMYLASE DOMAIN-CONTAINING PROTEIN"/>
    <property type="match status" value="1"/>
</dbReference>
<evidence type="ECO:0000256" key="2">
    <source>
        <dbReference type="ARBA" id="ARBA00002764"/>
    </source>
</evidence>
<gene>
    <name evidence="8" type="primary">glgA</name>
    <name evidence="11" type="ORF">A5893_10285</name>
</gene>
<comment type="caution">
    <text evidence="11">The sequence shown here is derived from an EMBL/GenBank/DDBJ whole genome shotgun (WGS) entry which is preliminary data.</text>
</comment>
<dbReference type="EC" id="2.4.1.21" evidence="8"/>
<dbReference type="STRING" id="1826909.A5893_10285"/>
<evidence type="ECO:0000256" key="8">
    <source>
        <dbReference type="HAMAP-Rule" id="MF_00484"/>
    </source>
</evidence>
<keyword evidence="12" id="KW-1185">Reference proteome</keyword>
<dbReference type="InterPro" id="IPR013534">
    <property type="entry name" value="Starch_synth_cat_dom"/>
</dbReference>
<evidence type="ECO:0000256" key="3">
    <source>
        <dbReference type="ARBA" id="ARBA00004964"/>
    </source>
</evidence>
<dbReference type="Proteomes" id="UP000078459">
    <property type="component" value="Unassembled WGS sequence"/>
</dbReference>
<dbReference type="InterPro" id="IPR001296">
    <property type="entry name" value="Glyco_trans_1"/>
</dbReference>
<comment type="catalytic activity">
    <reaction evidence="1 8">
        <text>[(1-&gt;4)-alpha-D-glucosyl](n) + ADP-alpha-D-glucose = [(1-&gt;4)-alpha-D-glucosyl](n+1) + ADP + H(+)</text>
        <dbReference type="Rhea" id="RHEA:18189"/>
        <dbReference type="Rhea" id="RHEA-COMP:9584"/>
        <dbReference type="Rhea" id="RHEA-COMP:9587"/>
        <dbReference type="ChEBI" id="CHEBI:15378"/>
        <dbReference type="ChEBI" id="CHEBI:15444"/>
        <dbReference type="ChEBI" id="CHEBI:57498"/>
        <dbReference type="ChEBI" id="CHEBI:456216"/>
        <dbReference type="EC" id="2.4.1.21"/>
    </reaction>
</comment>
<dbReference type="GO" id="GO:0005978">
    <property type="term" value="P:glycogen biosynthetic process"/>
    <property type="evidence" value="ECO:0007669"/>
    <property type="project" value="UniProtKB-UniRule"/>
</dbReference>
<dbReference type="InterPro" id="IPR011835">
    <property type="entry name" value="GS/SS"/>
</dbReference>
<comment type="similarity">
    <text evidence="4 8">Belongs to the glycosyltransferase 1 family. Bacterial/plant glycogen synthase subfamily.</text>
</comment>
<dbReference type="NCBIfam" id="TIGR02095">
    <property type="entry name" value="glgA"/>
    <property type="match status" value="1"/>
</dbReference>
<dbReference type="CDD" id="cd03791">
    <property type="entry name" value="GT5_Glycogen_synthase_DULL1-like"/>
    <property type="match status" value="1"/>
</dbReference>
<name>A0A179DDC4_9SPHI</name>
<comment type="function">
    <text evidence="2 8">Synthesizes alpha-1,4-glucan chains using ADP-glucose.</text>
</comment>
<dbReference type="RefSeq" id="WP_068822587.1">
    <property type="nucleotide sequence ID" value="NZ_LWHJ01000028.1"/>
</dbReference>
<dbReference type="AlphaFoldDB" id="A0A179DDC4"/>
<evidence type="ECO:0000256" key="6">
    <source>
        <dbReference type="ARBA" id="ARBA00022679"/>
    </source>
</evidence>
<reference evidence="11 12" key="2">
    <citation type="submission" date="2016-06" db="EMBL/GenBank/DDBJ databases">
        <title>Pedobacter psychrophilus sp. nov., isolated from Antarctic fragmentary rock.</title>
        <authorList>
            <person name="Svec P."/>
        </authorList>
    </citation>
    <scope>NUCLEOTIDE SEQUENCE [LARGE SCALE GENOMIC DNA]</scope>
    <source>
        <strain evidence="11 12">CCM 8644</strain>
    </source>
</reference>
<feature type="domain" description="Glycosyl transferase family 1" evidence="9">
    <location>
        <begin position="275"/>
        <end position="441"/>
    </location>
</feature>
<organism evidence="11 12">
    <name type="scientific">Pedobacter psychrophilus</name>
    <dbReference type="NCBI Taxonomy" id="1826909"/>
    <lineage>
        <taxon>Bacteria</taxon>
        <taxon>Pseudomonadati</taxon>
        <taxon>Bacteroidota</taxon>
        <taxon>Sphingobacteriia</taxon>
        <taxon>Sphingobacteriales</taxon>
        <taxon>Sphingobacteriaceae</taxon>
        <taxon>Pedobacter</taxon>
    </lineage>
</organism>
<keyword evidence="5 8" id="KW-0328">Glycosyltransferase</keyword>
<comment type="pathway">
    <text evidence="3 8">Glycan biosynthesis; glycogen biosynthesis.</text>
</comment>
<dbReference type="Pfam" id="PF00534">
    <property type="entry name" value="Glycos_transf_1"/>
    <property type="match status" value="1"/>
</dbReference>
<evidence type="ECO:0000313" key="12">
    <source>
        <dbReference type="Proteomes" id="UP000078459"/>
    </source>
</evidence>
<evidence type="ECO:0000256" key="7">
    <source>
        <dbReference type="ARBA" id="ARBA00023056"/>
    </source>
</evidence>
<dbReference type="UniPathway" id="UPA00164"/>
<dbReference type="OrthoDB" id="9808590at2"/>
<dbReference type="PANTHER" id="PTHR45825">
    <property type="entry name" value="GRANULE-BOUND STARCH SYNTHASE 1, CHLOROPLASTIC/AMYLOPLASTIC"/>
    <property type="match status" value="1"/>
</dbReference>
<protein>
    <recommendedName>
        <fullName evidence="8">Glycogen synthase</fullName>
        <ecNumber evidence="8">2.4.1.21</ecNumber>
    </recommendedName>
    <alternativeName>
        <fullName evidence="8">Starch [bacterial glycogen] synthase</fullName>
    </alternativeName>
</protein>
<keyword evidence="7 8" id="KW-0320">Glycogen biosynthesis</keyword>
<evidence type="ECO:0000256" key="5">
    <source>
        <dbReference type="ARBA" id="ARBA00022676"/>
    </source>
</evidence>
<dbReference type="Pfam" id="PF08323">
    <property type="entry name" value="Glyco_transf_5"/>
    <property type="match status" value="1"/>
</dbReference>
<sequence length="473" mass="54048">MNVLNLSAECYPVAKAGGLGDVVGALPKYLKELGVNAMVAMPFYDKKFVLENTFESVYKGNSKLGYRTFDFDILKEANNVLGFELYLVKIPDLLDRPDIYSYPDESEQFIAFQLAVLEWVLSTNKPVDVFHCHDHHTGLVPFLLKYSYKFNSLANKVSVFTIHNAQYQGWLGWEKLYYLPDIDGTKGGMLEWGDCINPLASAIKCCWAYTTVSPSYLEELKHNSNRLEFLFELEPQKGVGILNGIDVDVWNPATDPMLSFNYSKTTVKANKQKNKQELCEKFGLNPDKPLITFIGRLVAEKGADTLVELIREISLRNQDEFCFLILGSGEKEIENDLKELQTYLKNYNCYIGYDEDLSHKIYASADFILMPSRVEPCGLNQLYALRYGTIPIVRSTGGLKDSIIDFDNEGGYGIRFDNLELMEMVIAIRRAISLYQDQKRLDQLRKLMMGLDFSWKKSAHSYNQLYKRLTKST</sequence>
<feature type="binding site" evidence="8">
    <location>
        <position position="15"/>
    </location>
    <ligand>
        <name>ADP-alpha-D-glucose</name>
        <dbReference type="ChEBI" id="CHEBI:57498"/>
    </ligand>
</feature>
<dbReference type="SUPFAM" id="SSF53756">
    <property type="entry name" value="UDP-Glycosyltransferase/glycogen phosphorylase"/>
    <property type="match status" value="1"/>
</dbReference>
<dbReference type="EMBL" id="LWHJ01000028">
    <property type="protein sequence ID" value="OAQ39057.1"/>
    <property type="molecule type" value="Genomic_DNA"/>
</dbReference>
<evidence type="ECO:0000256" key="1">
    <source>
        <dbReference type="ARBA" id="ARBA00001478"/>
    </source>
</evidence>
<feature type="domain" description="Starch synthase catalytic" evidence="10">
    <location>
        <begin position="2"/>
        <end position="224"/>
    </location>
</feature>
<dbReference type="GO" id="GO:0004373">
    <property type="term" value="F:alpha-1,4-glucan glucosyltransferase (UDP-glucose donor) activity"/>
    <property type="evidence" value="ECO:0007669"/>
    <property type="project" value="InterPro"/>
</dbReference>
<dbReference type="HAMAP" id="MF_00484">
    <property type="entry name" value="Glycogen_synth"/>
    <property type="match status" value="1"/>
</dbReference>
<dbReference type="GO" id="GO:0009011">
    <property type="term" value="F:alpha-1,4-glucan glucosyltransferase (ADP-glucose donor) activity"/>
    <property type="evidence" value="ECO:0007669"/>
    <property type="project" value="UniProtKB-UniRule"/>
</dbReference>
<dbReference type="Gene3D" id="3.40.50.2000">
    <property type="entry name" value="Glycogen Phosphorylase B"/>
    <property type="match status" value="2"/>
</dbReference>
<evidence type="ECO:0000259" key="9">
    <source>
        <dbReference type="Pfam" id="PF00534"/>
    </source>
</evidence>
<reference evidence="11 12" key="1">
    <citation type="submission" date="2016-04" db="EMBL/GenBank/DDBJ databases">
        <authorList>
            <person name="Evans L.H."/>
            <person name="Alamgir A."/>
            <person name="Owens N."/>
            <person name="Weber N.D."/>
            <person name="Virtaneva K."/>
            <person name="Barbian K."/>
            <person name="Babar A."/>
            <person name="Rosenke K."/>
        </authorList>
    </citation>
    <scope>NUCLEOTIDE SEQUENCE [LARGE SCALE GENOMIC DNA]</scope>
    <source>
        <strain evidence="11 12">CCM 8644</strain>
    </source>
</reference>
<evidence type="ECO:0000259" key="10">
    <source>
        <dbReference type="Pfam" id="PF08323"/>
    </source>
</evidence>
<evidence type="ECO:0000313" key="11">
    <source>
        <dbReference type="EMBL" id="OAQ39057.1"/>
    </source>
</evidence>
<evidence type="ECO:0000256" key="4">
    <source>
        <dbReference type="ARBA" id="ARBA00010281"/>
    </source>
</evidence>
<accession>A0A179DDC4</accession>
<keyword evidence="6 8" id="KW-0808">Transferase</keyword>